<name>A0A699QFK2_TANCI</name>
<proteinExistence type="predicted"/>
<feature type="compositionally biased region" description="Polar residues" evidence="1">
    <location>
        <begin position="46"/>
        <end position="60"/>
    </location>
</feature>
<reference evidence="2" key="1">
    <citation type="journal article" date="2019" name="Sci. Rep.">
        <title>Draft genome of Tanacetum cinerariifolium, the natural source of mosquito coil.</title>
        <authorList>
            <person name="Yamashiro T."/>
            <person name="Shiraishi A."/>
            <person name="Satake H."/>
            <person name="Nakayama K."/>
        </authorList>
    </citation>
    <scope>NUCLEOTIDE SEQUENCE</scope>
</reference>
<feature type="compositionally biased region" description="Polar residues" evidence="1">
    <location>
        <begin position="1"/>
        <end position="11"/>
    </location>
</feature>
<feature type="region of interest" description="Disordered" evidence="1">
    <location>
        <begin position="1"/>
        <end position="23"/>
    </location>
</feature>
<organism evidence="2">
    <name type="scientific">Tanacetum cinerariifolium</name>
    <name type="common">Dalmatian daisy</name>
    <name type="synonym">Chrysanthemum cinerariifolium</name>
    <dbReference type="NCBI Taxonomy" id="118510"/>
    <lineage>
        <taxon>Eukaryota</taxon>
        <taxon>Viridiplantae</taxon>
        <taxon>Streptophyta</taxon>
        <taxon>Embryophyta</taxon>
        <taxon>Tracheophyta</taxon>
        <taxon>Spermatophyta</taxon>
        <taxon>Magnoliopsida</taxon>
        <taxon>eudicotyledons</taxon>
        <taxon>Gunneridae</taxon>
        <taxon>Pentapetalae</taxon>
        <taxon>asterids</taxon>
        <taxon>campanulids</taxon>
        <taxon>Asterales</taxon>
        <taxon>Asteraceae</taxon>
        <taxon>Asteroideae</taxon>
        <taxon>Anthemideae</taxon>
        <taxon>Anthemidinae</taxon>
        <taxon>Tanacetum</taxon>
    </lineage>
</organism>
<gene>
    <name evidence="2" type="ORF">Tci_835222</name>
</gene>
<feature type="compositionally biased region" description="Basic and acidic residues" evidence="1">
    <location>
        <begin position="73"/>
        <end position="86"/>
    </location>
</feature>
<evidence type="ECO:0000313" key="2">
    <source>
        <dbReference type="EMBL" id="GFC63252.1"/>
    </source>
</evidence>
<evidence type="ECO:0000256" key="1">
    <source>
        <dbReference type="SAM" id="MobiDB-lite"/>
    </source>
</evidence>
<dbReference type="EMBL" id="BKCJ010997181">
    <property type="protein sequence ID" value="GFC63252.1"/>
    <property type="molecule type" value="Genomic_DNA"/>
</dbReference>
<feature type="region of interest" description="Disordered" evidence="1">
    <location>
        <begin position="42"/>
        <end position="86"/>
    </location>
</feature>
<dbReference type="AlphaFoldDB" id="A0A699QFK2"/>
<comment type="caution">
    <text evidence="2">The sequence shown here is derived from an EMBL/GenBank/DDBJ whole genome shotgun (WGS) entry which is preliminary data.</text>
</comment>
<sequence>MITDNDSSAAGTDNRPPMLEENDYESWRIRIVRYIKGKPHGKLISKSIQNGPTPHPQTTDPAPKGGAVPPPRNKRDEEFTEEDNRNELADIQAINILSQGLPRHISNILNQNDIGREI</sequence>
<protein>
    <submittedName>
        <fullName evidence="2">Uncharacterized protein</fullName>
    </submittedName>
</protein>
<accession>A0A699QFK2</accession>